<dbReference type="InterPro" id="IPR007445">
    <property type="entry name" value="PilO"/>
</dbReference>
<dbReference type="Gene3D" id="3.30.70.60">
    <property type="match status" value="1"/>
</dbReference>
<evidence type="ECO:0000313" key="3">
    <source>
        <dbReference type="Proteomes" id="UP000178797"/>
    </source>
</evidence>
<protein>
    <recommendedName>
        <fullName evidence="4">Pilus assembly protein PilO</fullName>
    </recommendedName>
</protein>
<dbReference type="PANTHER" id="PTHR39555:SF1">
    <property type="entry name" value="TYPE IV PILUS INNER MEMBRANE COMPONENT PILO"/>
    <property type="match status" value="1"/>
</dbReference>
<proteinExistence type="predicted"/>
<keyword evidence="1" id="KW-0812">Transmembrane</keyword>
<dbReference type="AlphaFoldDB" id="A0A1F7RT01"/>
<dbReference type="Proteomes" id="UP000178797">
    <property type="component" value="Unassembled WGS sequence"/>
</dbReference>
<name>A0A1F7RT01_9BACT</name>
<reference evidence="2 3" key="1">
    <citation type="journal article" date="2016" name="Nat. Commun.">
        <title>Thousands of microbial genomes shed light on interconnected biogeochemical processes in an aquifer system.</title>
        <authorList>
            <person name="Anantharaman K."/>
            <person name="Brown C.T."/>
            <person name="Hug L.A."/>
            <person name="Sharon I."/>
            <person name="Castelle C.J."/>
            <person name="Probst A.J."/>
            <person name="Thomas B.C."/>
            <person name="Singh A."/>
            <person name="Wilkins M.J."/>
            <person name="Karaoz U."/>
            <person name="Brodie E.L."/>
            <person name="Williams K.H."/>
            <person name="Hubbard S.S."/>
            <person name="Banfield J.F."/>
        </authorList>
    </citation>
    <scope>NUCLEOTIDE SEQUENCE [LARGE SCALE GENOMIC DNA]</scope>
</reference>
<comment type="caution">
    <text evidence="2">The sequence shown here is derived from an EMBL/GenBank/DDBJ whole genome shotgun (WGS) entry which is preliminary data.</text>
</comment>
<dbReference type="EMBL" id="MGDE01000170">
    <property type="protein sequence ID" value="OGL44695.1"/>
    <property type="molecule type" value="Genomic_DNA"/>
</dbReference>
<sequence length="175" mass="20028">MKIKKIDMIFIAVIGTILVSLCYFTFLKVNEMKSIKEQLKTVSLESLKEKGISAKLNEMVKEINNIKNRTKEFENQLPSKGNIEDFIVQINDIAEKSGMEISGIRPQAEVQKDSYGEIPITINAHAKYQEVYSFLYLLKKISRINKLESISVKSQDTETNKCDVNMVIKIFVSEK</sequence>
<dbReference type="Pfam" id="PF04350">
    <property type="entry name" value="PilO"/>
    <property type="match status" value="1"/>
</dbReference>
<evidence type="ECO:0000313" key="2">
    <source>
        <dbReference type="EMBL" id="OGL44695.1"/>
    </source>
</evidence>
<feature type="transmembrane region" description="Helical" evidence="1">
    <location>
        <begin position="6"/>
        <end position="26"/>
    </location>
</feature>
<evidence type="ECO:0000256" key="1">
    <source>
        <dbReference type="SAM" id="Phobius"/>
    </source>
</evidence>
<dbReference type="InterPro" id="IPR014717">
    <property type="entry name" value="Transl_elong_EF1B/ribsomal_bS6"/>
</dbReference>
<keyword evidence="1" id="KW-0472">Membrane</keyword>
<keyword evidence="1" id="KW-1133">Transmembrane helix</keyword>
<accession>A0A1F7RT01</accession>
<dbReference type="GO" id="GO:0043107">
    <property type="term" value="P:type IV pilus-dependent motility"/>
    <property type="evidence" value="ECO:0007669"/>
    <property type="project" value="InterPro"/>
</dbReference>
<organism evidence="2 3">
    <name type="scientific">Candidatus Schekmanbacteria bacterium RBG_16_38_10</name>
    <dbReference type="NCBI Taxonomy" id="1817879"/>
    <lineage>
        <taxon>Bacteria</taxon>
        <taxon>Candidatus Schekmaniibacteriota</taxon>
    </lineage>
</organism>
<dbReference type="GO" id="GO:0043683">
    <property type="term" value="P:type IV pilus assembly"/>
    <property type="evidence" value="ECO:0007669"/>
    <property type="project" value="InterPro"/>
</dbReference>
<gene>
    <name evidence="2" type="ORF">A2W05_02055</name>
</gene>
<dbReference type="PANTHER" id="PTHR39555">
    <property type="entry name" value="FIMBRIAL ASSEMBLY PROTEIN PILO-LIKE PROTEIN-RELATED"/>
    <property type="match status" value="1"/>
</dbReference>
<evidence type="ECO:0008006" key="4">
    <source>
        <dbReference type="Google" id="ProtNLM"/>
    </source>
</evidence>